<keyword evidence="6 9" id="KW-0029">Amino-acid transport</keyword>
<evidence type="ECO:0000256" key="3">
    <source>
        <dbReference type="ARBA" id="ARBA00022448"/>
    </source>
</evidence>
<keyword evidence="7 9" id="KW-1133">Transmembrane helix</keyword>
<feature type="transmembrane region" description="Helical" evidence="9">
    <location>
        <begin position="43"/>
        <end position="67"/>
    </location>
</feature>
<evidence type="ECO:0000256" key="7">
    <source>
        <dbReference type="ARBA" id="ARBA00022989"/>
    </source>
</evidence>
<organism evidence="10 11">
    <name type="scientific">Pisciglobus halotolerans</name>
    <dbReference type="NCBI Taxonomy" id="745365"/>
    <lineage>
        <taxon>Bacteria</taxon>
        <taxon>Bacillati</taxon>
        <taxon>Bacillota</taxon>
        <taxon>Bacilli</taxon>
        <taxon>Lactobacillales</taxon>
        <taxon>Carnobacteriaceae</taxon>
    </lineage>
</organism>
<feature type="transmembrane region" description="Helical" evidence="9">
    <location>
        <begin position="12"/>
        <end position="31"/>
    </location>
</feature>
<keyword evidence="8 9" id="KW-0472">Membrane</keyword>
<feature type="transmembrane region" description="Helical" evidence="9">
    <location>
        <begin position="288"/>
        <end position="314"/>
    </location>
</feature>
<feature type="transmembrane region" description="Helical" evidence="9">
    <location>
        <begin position="83"/>
        <end position="102"/>
    </location>
</feature>
<dbReference type="GO" id="GO:0005886">
    <property type="term" value="C:plasma membrane"/>
    <property type="evidence" value="ECO:0007669"/>
    <property type="project" value="UniProtKB-SubCell"/>
</dbReference>
<dbReference type="PANTHER" id="PTHR30588:SF0">
    <property type="entry name" value="BRANCHED-CHAIN AMINO ACID PERMEASE BRNQ"/>
    <property type="match status" value="1"/>
</dbReference>
<comment type="function">
    <text evidence="9">Component of the transport system for branched-chain amino acids.</text>
</comment>
<dbReference type="PANTHER" id="PTHR30588">
    <property type="entry name" value="BRANCHED-CHAIN AMINO ACID TRANSPORT SYSTEM 2 CARRIER PROTEIN"/>
    <property type="match status" value="1"/>
</dbReference>
<dbReference type="GO" id="GO:0015820">
    <property type="term" value="P:L-leucine transport"/>
    <property type="evidence" value="ECO:0007669"/>
    <property type="project" value="TreeGrafter"/>
</dbReference>
<feature type="transmembrane region" description="Helical" evidence="9">
    <location>
        <begin position="122"/>
        <end position="143"/>
    </location>
</feature>
<comment type="subcellular location">
    <subcellularLocation>
        <location evidence="1 9">Cell membrane</location>
        <topology evidence="1 9">Multi-pass membrane protein</topology>
    </subcellularLocation>
</comment>
<evidence type="ECO:0000313" key="11">
    <source>
        <dbReference type="Proteomes" id="UP000198668"/>
    </source>
</evidence>
<name>A0A1I3B1V3_9LACT</name>
<reference evidence="10 11" key="1">
    <citation type="submission" date="2016-10" db="EMBL/GenBank/DDBJ databases">
        <authorList>
            <person name="de Groot N.N."/>
        </authorList>
    </citation>
    <scope>NUCLEOTIDE SEQUENCE [LARGE SCALE GENOMIC DNA]</scope>
    <source>
        <strain evidence="10 11">DSM 27630</strain>
    </source>
</reference>
<keyword evidence="5 9" id="KW-0812">Transmembrane</keyword>
<keyword evidence="4" id="KW-1003">Cell membrane</keyword>
<evidence type="ECO:0000256" key="4">
    <source>
        <dbReference type="ARBA" id="ARBA00022475"/>
    </source>
</evidence>
<dbReference type="GO" id="GO:0015818">
    <property type="term" value="P:isoleucine transport"/>
    <property type="evidence" value="ECO:0007669"/>
    <property type="project" value="TreeGrafter"/>
</dbReference>
<dbReference type="AlphaFoldDB" id="A0A1I3B1V3"/>
<dbReference type="RefSeq" id="WP_092091025.1">
    <property type="nucleotide sequence ID" value="NZ_FOQE01000003.1"/>
</dbReference>
<dbReference type="Proteomes" id="UP000198668">
    <property type="component" value="Unassembled WGS sequence"/>
</dbReference>
<feature type="transmembrane region" description="Helical" evidence="9">
    <location>
        <begin position="155"/>
        <end position="173"/>
    </location>
</feature>
<evidence type="ECO:0000256" key="5">
    <source>
        <dbReference type="ARBA" id="ARBA00022692"/>
    </source>
</evidence>
<dbReference type="GO" id="GO:0015190">
    <property type="term" value="F:L-leucine transmembrane transporter activity"/>
    <property type="evidence" value="ECO:0007669"/>
    <property type="project" value="TreeGrafter"/>
</dbReference>
<evidence type="ECO:0000313" key="10">
    <source>
        <dbReference type="EMBL" id="SFH55929.1"/>
    </source>
</evidence>
<gene>
    <name evidence="10" type="ORF">SAMN04489868_1036</name>
</gene>
<evidence type="ECO:0000256" key="8">
    <source>
        <dbReference type="ARBA" id="ARBA00023136"/>
    </source>
</evidence>
<dbReference type="GO" id="GO:0015188">
    <property type="term" value="F:L-isoleucine transmembrane transporter activity"/>
    <property type="evidence" value="ECO:0007669"/>
    <property type="project" value="TreeGrafter"/>
</dbReference>
<evidence type="ECO:0000256" key="9">
    <source>
        <dbReference type="RuleBase" id="RU362122"/>
    </source>
</evidence>
<evidence type="ECO:0000256" key="2">
    <source>
        <dbReference type="ARBA" id="ARBA00008540"/>
    </source>
</evidence>
<dbReference type="Gene3D" id="1.20.1740.10">
    <property type="entry name" value="Amino acid/polyamine transporter I"/>
    <property type="match status" value="1"/>
</dbReference>
<proteinExistence type="inferred from homology"/>
<keyword evidence="11" id="KW-1185">Reference proteome</keyword>
<evidence type="ECO:0000256" key="6">
    <source>
        <dbReference type="ARBA" id="ARBA00022970"/>
    </source>
</evidence>
<feature type="transmembrane region" description="Helical" evidence="9">
    <location>
        <begin position="238"/>
        <end position="257"/>
    </location>
</feature>
<evidence type="ECO:0000256" key="1">
    <source>
        <dbReference type="ARBA" id="ARBA00004651"/>
    </source>
</evidence>
<protein>
    <recommendedName>
        <fullName evidence="9">Branched-chain amino acid transport system carrier protein</fullName>
    </recommendedName>
</protein>
<feature type="transmembrane region" description="Helical" evidence="9">
    <location>
        <begin position="326"/>
        <end position="348"/>
    </location>
</feature>
<dbReference type="EMBL" id="FOQE01000003">
    <property type="protein sequence ID" value="SFH55929.1"/>
    <property type="molecule type" value="Genomic_DNA"/>
</dbReference>
<comment type="similarity">
    <text evidence="2 9">Belongs to the branched chain amino acid transporter family.</text>
</comment>
<dbReference type="Pfam" id="PF05525">
    <property type="entry name" value="Branch_AA_trans"/>
    <property type="match status" value="1"/>
</dbReference>
<dbReference type="OrthoDB" id="9783920at2"/>
<dbReference type="NCBIfam" id="TIGR00796">
    <property type="entry name" value="livcs"/>
    <property type="match status" value="1"/>
</dbReference>
<accession>A0A1I3B1V3</accession>
<feature type="transmembrane region" description="Helical" evidence="9">
    <location>
        <begin position="206"/>
        <end position="226"/>
    </location>
</feature>
<dbReference type="GO" id="GO:0005304">
    <property type="term" value="F:L-valine transmembrane transporter activity"/>
    <property type="evidence" value="ECO:0007669"/>
    <property type="project" value="TreeGrafter"/>
</dbReference>
<dbReference type="InterPro" id="IPR004685">
    <property type="entry name" value="Brnchd-chn_aa_trnsp_Livcs"/>
</dbReference>
<feature type="transmembrane region" description="Helical" evidence="9">
    <location>
        <begin position="378"/>
        <end position="399"/>
    </location>
</feature>
<feature type="transmembrane region" description="Helical" evidence="9">
    <location>
        <begin position="419"/>
        <end position="447"/>
    </location>
</feature>
<sequence length="452" mass="48830">MQESKKLSLSSYLMVGSLLFGLFFGAGNLIFPVHMGQLAGTNVGAATIGFLITATGLPFLGVVALAMTNSSSLFQLASRVHPIYAYLMTIALYLTIGPFFATPRLGTTSFEVGFAQHIPERFQTVGLAVFTITFFSVALLLSLKPTKILVYVGKVLNPLFLLFLGLLILFAFFKPMGSVANEMPDPSYVSGAFNNGFLEGYNTMDALASLAFGVIVVQTIKGLGVTKPADIAKDTIKAGFISVVLMAIIYACLAYIGTMSTGTFAVSENGGIALAQIAHHYFGGFGSFLLAIIVTLACLKTAIGLITAGAETFYQLFPHSFSYRTYVVLFSAVSCLAANVGLTNIIAYSLPVLMFLYPLAIVLILMAILSPLFKNRQIVYVTTTMFTLLVSAADFLHYLPSFISEQDWAQKVLAFYSRYVPLFDIGMGWLIPSLIGFILGWLLSLLVKKKPS</sequence>
<keyword evidence="3 9" id="KW-0813">Transport</keyword>
<feature type="transmembrane region" description="Helical" evidence="9">
    <location>
        <begin position="354"/>
        <end position="373"/>
    </location>
</feature>